<gene>
    <name evidence="2" type="ORF">Fcan01_11464</name>
</gene>
<feature type="non-terminal residue" evidence="2">
    <location>
        <position position="1"/>
    </location>
</feature>
<dbReference type="AlphaFoldDB" id="A0A226ED19"/>
<reference evidence="2 3" key="1">
    <citation type="submission" date="2015-12" db="EMBL/GenBank/DDBJ databases">
        <title>The genome of Folsomia candida.</title>
        <authorList>
            <person name="Faddeeva A."/>
            <person name="Derks M.F."/>
            <person name="Anvar Y."/>
            <person name="Smit S."/>
            <person name="Van Straalen N."/>
            <person name="Roelofs D."/>
        </authorList>
    </citation>
    <scope>NUCLEOTIDE SEQUENCE [LARGE SCALE GENOMIC DNA]</scope>
    <source>
        <strain evidence="2 3">VU population</strain>
        <tissue evidence="2">Whole body</tissue>
    </source>
</reference>
<evidence type="ECO:0000313" key="3">
    <source>
        <dbReference type="Proteomes" id="UP000198287"/>
    </source>
</evidence>
<sequence>APRRRLCAGAAPAPTQFLTPPPTQFLTPPPLRKSAGVPPPTRISTGYAAAGAAAAELCVGVELWFKIRCYKVEHLKNNLPNINDYRCNHFSQKEAVDPANFYSPSIKYYPTGNMFSFQVKLFFAVLVSCMVSATLISAASLSIQGEGVMTGVAQGVEAQQERCGPGIMPCIPFVNVTHCCDRCTMSVFGPICAYVG</sequence>
<keyword evidence="1" id="KW-0812">Transmembrane</keyword>
<keyword evidence="1" id="KW-0472">Membrane</keyword>
<keyword evidence="1" id="KW-1133">Transmembrane helix</keyword>
<dbReference type="EMBL" id="LNIX01000005">
    <property type="protein sequence ID" value="OXA54546.1"/>
    <property type="molecule type" value="Genomic_DNA"/>
</dbReference>
<comment type="caution">
    <text evidence="2">The sequence shown here is derived from an EMBL/GenBank/DDBJ whole genome shotgun (WGS) entry which is preliminary data.</text>
</comment>
<proteinExistence type="predicted"/>
<dbReference type="Proteomes" id="UP000198287">
    <property type="component" value="Unassembled WGS sequence"/>
</dbReference>
<protein>
    <submittedName>
        <fullName evidence="2">Uncharacterized protein</fullName>
    </submittedName>
</protein>
<keyword evidence="3" id="KW-1185">Reference proteome</keyword>
<evidence type="ECO:0000256" key="1">
    <source>
        <dbReference type="SAM" id="Phobius"/>
    </source>
</evidence>
<name>A0A226ED19_FOLCA</name>
<accession>A0A226ED19</accession>
<feature type="transmembrane region" description="Helical" evidence="1">
    <location>
        <begin position="121"/>
        <end position="143"/>
    </location>
</feature>
<evidence type="ECO:0000313" key="2">
    <source>
        <dbReference type="EMBL" id="OXA54546.1"/>
    </source>
</evidence>
<organism evidence="2 3">
    <name type="scientific">Folsomia candida</name>
    <name type="common">Springtail</name>
    <dbReference type="NCBI Taxonomy" id="158441"/>
    <lineage>
        <taxon>Eukaryota</taxon>
        <taxon>Metazoa</taxon>
        <taxon>Ecdysozoa</taxon>
        <taxon>Arthropoda</taxon>
        <taxon>Hexapoda</taxon>
        <taxon>Collembola</taxon>
        <taxon>Entomobryomorpha</taxon>
        <taxon>Isotomoidea</taxon>
        <taxon>Isotomidae</taxon>
        <taxon>Proisotominae</taxon>
        <taxon>Folsomia</taxon>
    </lineage>
</organism>